<accession>A0ABD5Y6H1</accession>
<evidence type="ECO:0000256" key="1">
    <source>
        <dbReference type="ARBA" id="ARBA00009497"/>
    </source>
</evidence>
<dbReference type="AlphaFoldDB" id="A0ABD5Y6H1"/>
<reference evidence="4 5" key="1">
    <citation type="journal article" date="2019" name="Int. J. Syst. Evol. Microbiol.">
        <title>The Global Catalogue of Microorganisms (GCM) 10K type strain sequencing project: providing services to taxonomists for standard genome sequencing and annotation.</title>
        <authorList>
            <consortium name="The Broad Institute Genomics Platform"/>
            <consortium name="The Broad Institute Genome Sequencing Center for Infectious Disease"/>
            <person name="Wu L."/>
            <person name="Ma J."/>
        </authorList>
    </citation>
    <scope>NUCLEOTIDE SEQUENCE [LARGE SCALE GENOMIC DNA]</scope>
    <source>
        <strain evidence="4 5">XZYJT29</strain>
    </source>
</reference>
<evidence type="ECO:0000313" key="5">
    <source>
        <dbReference type="Proteomes" id="UP001596432"/>
    </source>
</evidence>
<evidence type="ECO:0000256" key="2">
    <source>
        <dbReference type="RuleBase" id="RU003875"/>
    </source>
</evidence>
<dbReference type="InterPro" id="IPR008331">
    <property type="entry name" value="Ferritin_DPS_dom"/>
</dbReference>
<dbReference type="RefSeq" id="WP_382261909.1">
    <property type="nucleotide sequence ID" value="NZ_JBHTAS010000003.1"/>
</dbReference>
<dbReference type="InterPro" id="IPR002177">
    <property type="entry name" value="DPS_DNA-bd"/>
</dbReference>
<organism evidence="4 5">
    <name type="scientific">Halosimplex aquaticum</name>
    <dbReference type="NCBI Taxonomy" id="3026162"/>
    <lineage>
        <taxon>Archaea</taxon>
        <taxon>Methanobacteriati</taxon>
        <taxon>Methanobacteriota</taxon>
        <taxon>Stenosarchaea group</taxon>
        <taxon>Halobacteria</taxon>
        <taxon>Halobacteriales</taxon>
        <taxon>Haloarculaceae</taxon>
        <taxon>Halosimplex</taxon>
    </lineage>
</organism>
<keyword evidence="5" id="KW-1185">Reference proteome</keyword>
<evidence type="ECO:0000313" key="4">
    <source>
        <dbReference type="EMBL" id="MFC7143007.1"/>
    </source>
</evidence>
<dbReference type="InterPro" id="IPR023188">
    <property type="entry name" value="DPS_DNA-bd_CS"/>
</dbReference>
<gene>
    <name evidence="4" type="primary">dps</name>
    <name evidence="4" type="synonym">pexB</name>
    <name evidence="4" type="ORF">ACFQMA_24700</name>
</gene>
<comment type="caution">
    <text evidence="4">The sequence shown here is derived from an EMBL/GenBank/DDBJ whole genome shotgun (WGS) entry which is preliminary data.</text>
</comment>
<dbReference type="PANTHER" id="PTHR42932:SF3">
    <property type="entry name" value="DNA PROTECTION DURING STARVATION PROTEIN"/>
    <property type="match status" value="1"/>
</dbReference>
<dbReference type="InterPro" id="IPR012347">
    <property type="entry name" value="Ferritin-like"/>
</dbReference>
<dbReference type="PROSITE" id="PS00818">
    <property type="entry name" value="DPS_1"/>
    <property type="match status" value="1"/>
</dbReference>
<sequence length="209" mass="22147">MNQTQDSSSSQQSTQSINGLQRNATQGASAGGQSNATGPVGQVFPTRNYLSESVRTASISALTQCLADLTTINMQLKTAHWNVKGPNFYQLHELFEDLTAVLEPAIDEVAERISALGGRPPGTVHEVAQTTTVAPFPRDAFDGLALVGALADRMATLGANLAQQIEMADQQGDPDTADLLNEVSREVSKSLWFLEAHLQSAPVGAAGQQ</sequence>
<comment type="similarity">
    <text evidence="1 2">Belongs to the Dps family.</text>
</comment>
<proteinExistence type="inferred from homology"/>
<dbReference type="SUPFAM" id="SSF47240">
    <property type="entry name" value="Ferritin-like"/>
    <property type="match status" value="1"/>
</dbReference>
<dbReference type="InterPro" id="IPR009078">
    <property type="entry name" value="Ferritin-like_SF"/>
</dbReference>
<dbReference type="PANTHER" id="PTHR42932">
    <property type="entry name" value="GENERAL STRESS PROTEIN 20U"/>
    <property type="match status" value="1"/>
</dbReference>
<dbReference type="Gene3D" id="1.20.1260.10">
    <property type="match status" value="1"/>
</dbReference>
<dbReference type="PROSITE" id="PS00819">
    <property type="entry name" value="DPS_2"/>
    <property type="match status" value="1"/>
</dbReference>
<dbReference type="Proteomes" id="UP001596432">
    <property type="component" value="Unassembled WGS sequence"/>
</dbReference>
<protein>
    <submittedName>
        <fullName evidence="4">DNA starvation/stationary phase protection protein Dps</fullName>
    </submittedName>
</protein>
<name>A0ABD5Y6H1_9EURY</name>
<evidence type="ECO:0000259" key="3">
    <source>
        <dbReference type="Pfam" id="PF00210"/>
    </source>
</evidence>
<feature type="domain" description="Ferritin/DPS" evidence="3">
    <location>
        <begin position="60"/>
        <end position="199"/>
    </location>
</feature>
<dbReference type="Pfam" id="PF00210">
    <property type="entry name" value="Ferritin"/>
    <property type="match status" value="1"/>
</dbReference>
<dbReference type="PRINTS" id="PR01346">
    <property type="entry name" value="HELNAPAPROT"/>
</dbReference>
<dbReference type="CDD" id="cd01043">
    <property type="entry name" value="DPS"/>
    <property type="match status" value="1"/>
</dbReference>
<dbReference type="EMBL" id="JBHTAS010000003">
    <property type="protein sequence ID" value="MFC7143007.1"/>
    <property type="molecule type" value="Genomic_DNA"/>
</dbReference>
<dbReference type="NCBIfam" id="NF006975">
    <property type="entry name" value="PRK09448.1"/>
    <property type="match status" value="1"/>
</dbReference>